<dbReference type="Proteomes" id="UP000242875">
    <property type="component" value="Unassembled WGS sequence"/>
</dbReference>
<dbReference type="SMART" id="SM00091">
    <property type="entry name" value="PAS"/>
    <property type="match status" value="2"/>
</dbReference>
<name>A0A261XV23_9FUNG</name>
<dbReference type="Pfam" id="PF13426">
    <property type="entry name" value="PAS_9"/>
    <property type="match status" value="1"/>
</dbReference>
<dbReference type="PROSITE" id="PS50112">
    <property type="entry name" value="PAS"/>
    <property type="match status" value="2"/>
</dbReference>
<dbReference type="SUPFAM" id="SSF55785">
    <property type="entry name" value="PYP-like sensor domain (PAS domain)"/>
    <property type="match status" value="2"/>
</dbReference>
<dbReference type="InterPro" id="IPR035965">
    <property type="entry name" value="PAS-like_dom_sf"/>
</dbReference>
<evidence type="ECO:0000313" key="3">
    <source>
        <dbReference type="Proteomes" id="UP000242875"/>
    </source>
</evidence>
<dbReference type="PANTHER" id="PTHR23042">
    <property type="entry name" value="CIRCADIAN PROTEIN CLOCK/ARNT/BMAL/PAS"/>
    <property type="match status" value="1"/>
</dbReference>
<keyword evidence="3" id="KW-1185">Reference proteome</keyword>
<dbReference type="InterPro" id="IPR050933">
    <property type="entry name" value="Circadian_TF"/>
</dbReference>
<feature type="domain" description="PAS" evidence="1">
    <location>
        <begin position="15"/>
        <end position="63"/>
    </location>
</feature>
<comment type="caution">
    <text evidence="2">The sequence shown here is derived from an EMBL/GenBank/DDBJ whole genome shotgun (WGS) entry which is preliminary data.</text>
</comment>
<dbReference type="Gene3D" id="3.30.450.20">
    <property type="entry name" value="PAS domain"/>
    <property type="match status" value="2"/>
</dbReference>
<dbReference type="CDD" id="cd00130">
    <property type="entry name" value="PAS"/>
    <property type="match status" value="2"/>
</dbReference>
<evidence type="ECO:0000259" key="1">
    <source>
        <dbReference type="PROSITE" id="PS50112"/>
    </source>
</evidence>
<dbReference type="NCBIfam" id="TIGR00229">
    <property type="entry name" value="sensory_box"/>
    <property type="match status" value="1"/>
</dbReference>
<sequence length="284" mass="32350">MDLTFISFHDLTPAGTYLFLSESITDVLGWAPEELVGVSPYTLFHPHDLKAVQQVHLAALHQNIVGNLVYVRMRHKDGRYIDVESNVNMCYDTITTATSLRDRTGNRAKIRAATAEMVWEVAEDGSLRKLSCYRDATYVMPTLEPFIWDPATLKPEPRACLILNRFTLSYTVVYCSKSTATLLNTPASDVLGQSFLDMVHQDDQENVRSQIDIAKTLDAIAHVKFRVRQDTCDERDTRPELPSRHRYPLRSMTRPSMSIHRLLINIEAVVNCTRDGLVIVLRRE</sequence>
<proteinExistence type="predicted"/>
<feature type="domain" description="PAS" evidence="1">
    <location>
        <begin position="172"/>
        <end position="218"/>
    </location>
</feature>
<dbReference type="EMBL" id="MVBO01000177">
    <property type="protein sequence ID" value="OZJ02201.1"/>
    <property type="molecule type" value="Genomic_DNA"/>
</dbReference>
<reference evidence="2 3" key="1">
    <citation type="journal article" date="2017" name="Mycologia">
        <title>Bifiguratus adelaidae, gen. et sp. nov., a new member of Mucoromycotina in endophytic and soil-dwelling habitats.</title>
        <authorList>
            <person name="Torres-Cruz T.J."/>
            <person name="Billingsley Tobias T.L."/>
            <person name="Almatruk M."/>
            <person name="Hesse C."/>
            <person name="Kuske C.R."/>
            <person name="Desiro A."/>
            <person name="Benucci G.M."/>
            <person name="Bonito G."/>
            <person name="Stajich J.E."/>
            <person name="Dunlap C."/>
            <person name="Arnold A.E."/>
            <person name="Porras-Alfaro A."/>
        </authorList>
    </citation>
    <scope>NUCLEOTIDE SEQUENCE [LARGE SCALE GENOMIC DNA]</scope>
    <source>
        <strain evidence="2 3">AZ0501</strain>
    </source>
</reference>
<dbReference type="AlphaFoldDB" id="A0A261XV23"/>
<protein>
    <recommendedName>
        <fullName evidence="1">PAS domain-containing protein</fullName>
    </recommendedName>
</protein>
<evidence type="ECO:0000313" key="2">
    <source>
        <dbReference type="EMBL" id="OZJ02201.1"/>
    </source>
</evidence>
<dbReference type="InterPro" id="IPR013655">
    <property type="entry name" value="PAS_fold_3"/>
</dbReference>
<gene>
    <name evidence="2" type="ORF">BZG36_04751</name>
</gene>
<dbReference type="InterPro" id="IPR000014">
    <property type="entry name" value="PAS"/>
</dbReference>
<dbReference type="OrthoDB" id="411251at2759"/>
<accession>A0A261XV23</accession>
<organism evidence="2 3">
    <name type="scientific">Bifiguratus adelaidae</name>
    <dbReference type="NCBI Taxonomy" id="1938954"/>
    <lineage>
        <taxon>Eukaryota</taxon>
        <taxon>Fungi</taxon>
        <taxon>Fungi incertae sedis</taxon>
        <taxon>Mucoromycota</taxon>
        <taxon>Mucoromycotina</taxon>
        <taxon>Endogonomycetes</taxon>
        <taxon>Endogonales</taxon>
        <taxon>Endogonales incertae sedis</taxon>
        <taxon>Bifiguratus</taxon>
    </lineage>
</organism>
<dbReference type="Pfam" id="PF08447">
    <property type="entry name" value="PAS_3"/>
    <property type="match status" value="1"/>
</dbReference>